<dbReference type="RefSeq" id="WP_212119917.1">
    <property type="nucleotide sequence ID" value="NZ_JAGTPX020000017.1"/>
</dbReference>
<dbReference type="SUPFAM" id="SSF55729">
    <property type="entry name" value="Acyl-CoA N-acyltransferases (Nat)"/>
    <property type="match status" value="1"/>
</dbReference>
<dbReference type="Gene3D" id="3.40.630.30">
    <property type="match status" value="1"/>
</dbReference>
<sequence>MIIIRKMKKSDINSVRKIAAVTWKNTYSEFIPEVIQEKVLNDAYSDEEMNKRFISSLNLIAEYNDEITGYAFFSGDLSRKEIYLESLYIHPNFQGKGIGKQLLNSGIKKYSDPSTISLSVYKGNSNLFFYKKEGFKITKENTGNFYGHPMTFMVMTKEIAKS</sequence>
<evidence type="ECO:0000259" key="1">
    <source>
        <dbReference type="PROSITE" id="PS51186"/>
    </source>
</evidence>
<accession>A0A941JRM8</accession>
<dbReference type="PANTHER" id="PTHR43617">
    <property type="entry name" value="L-AMINO ACID N-ACETYLTRANSFERASE"/>
    <property type="match status" value="1"/>
</dbReference>
<dbReference type="Pfam" id="PF13673">
    <property type="entry name" value="Acetyltransf_10"/>
    <property type="match status" value="1"/>
</dbReference>
<feature type="domain" description="N-acetyltransferase" evidence="1">
    <location>
        <begin position="2"/>
        <end position="158"/>
    </location>
</feature>
<dbReference type="CDD" id="cd04301">
    <property type="entry name" value="NAT_SF"/>
    <property type="match status" value="1"/>
</dbReference>
<dbReference type="InterPro" id="IPR000182">
    <property type="entry name" value="GNAT_dom"/>
</dbReference>
<evidence type="ECO:0000313" key="2">
    <source>
        <dbReference type="EMBL" id="MBR8670932.1"/>
    </source>
</evidence>
<name>A0A941JRM8_NIACI</name>
<dbReference type="PANTHER" id="PTHR43617:SF22">
    <property type="entry name" value="L-AMINO ACID N-ACETYLTRANSFERASE AAAT"/>
    <property type="match status" value="1"/>
</dbReference>
<dbReference type="EMBL" id="JAGTPX010000016">
    <property type="protein sequence ID" value="MBR8670932.1"/>
    <property type="molecule type" value="Genomic_DNA"/>
</dbReference>
<reference evidence="2" key="1">
    <citation type="submission" date="2021-04" db="EMBL/GenBank/DDBJ databases">
        <title>Genomic analysis of electroactive and textile dye degrading Bacillus circulans strain: DC10 isolated from constructed wetland-microbial fuel cells treating textile dye wastewaters.</title>
        <authorList>
            <person name="Patel D.U."/>
            <person name="Desai C.R."/>
        </authorList>
    </citation>
    <scope>NUCLEOTIDE SEQUENCE</scope>
    <source>
        <strain evidence="2">DC10</strain>
    </source>
</reference>
<proteinExistence type="predicted"/>
<dbReference type="GO" id="GO:0016747">
    <property type="term" value="F:acyltransferase activity, transferring groups other than amino-acyl groups"/>
    <property type="evidence" value="ECO:0007669"/>
    <property type="project" value="InterPro"/>
</dbReference>
<dbReference type="PROSITE" id="PS51186">
    <property type="entry name" value="GNAT"/>
    <property type="match status" value="1"/>
</dbReference>
<dbReference type="InterPro" id="IPR050276">
    <property type="entry name" value="MshD_Acetyltransferase"/>
</dbReference>
<dbReference type="AlphaFoldDB" id="A0A941JRM8"/>
<comment type="caution">
    <text evidence="2">The sequence shown here is derived from an EMBL/GenBank/DDBJ whole genome shotgun (WGS) entry which is preliminary data.</text>
</comment>
<gene>
    <name evidence="2" type="ORF">KD144_15445</name>
</gene>
<protein>
    <submittedName>
        <fullName evidence="2">GNAT family N-acetyltransferase</fullName>
    </submittedName>
</protein>
<dbReference type="InterPro" id="IPR016181">
    <property type="entry name" value="Acyl_CoA_acyltransferase"/>
</dbReference>
<organism evidence="2">
    <name type="scientific">Niallia circulans</name>
    <name type="common">Bacillus circulans</name>
    <dbReference type="NCBI Taxonomy" id="1397"/>
    <lineage>
        <taxon>Bacteria</taxon>
        <taxon>Bacillati</taxon>
        <taxon>Bacillota</taxon>
        <taxon>Bacilli</taxon>
        <taxon>Bacillales</taxon>
        <taxon>Bacillaceae</taxon>
        <taxon>Niallia</taxon>
    </lineage>
</organism>